<sequence>MSPDEKFKLITRNLEEVLTEEELKSLIESGTPLKHYIGFEISGKLHLGSLFTLLKVKDLQDAGARTIIWLADLHSAINDKLDGKLETIQKAAKGYFTEAFKALFISIGGNPDKLIFKLCSETYAQNPDFWLTLLEIGKTTTLARTKRSITIMGRGELDDNIPTDKLFYPIMQAADIFLLDINIAHAGLDQRKVHVIARDSANQVKTHALKDNKGNQIKPVAIHHPILLSLTGLPQNVQGEKDEIAMKSKMSKSKAGSGISIHDSPEDIQNKINQAYAPEGIIENNPVLNWTKYLVFYEPNFDFTIKRPEKWGGDLSYSSYEHLEKDYAEKKLHPQDLKAALAEWLIKKLEPVRKYFEDPTKKALLDFIILL</sequence>
<dbReference type="EC" id="6.1.1.1" evidence="1 8"/>
<keyword evidence="6 9" id="KW-0030">Aminoacyl-tRNA synthetase</keyword>
<comment type="caution">
    <text evidence="10">The sequence shown here is derived from an EMBL/GenBank/DDBJ whole genome shotgun (WGS) entry which is preliminary data.</text>
</comment>
<dbReference type="InterPro" id="IPR023617">
    <property type="entry name" value="Tyr-tRNA-ligase_arc/euk-type"/>
</dbReference>
<dbReference type="NCBIfam" id="TIGR00234">
    <property type="entry name" value="tyrS"/>
    <property type="match status" value="1"/>
</dbReference>
<dbReference type="PIRSF" id="PIRSF006588">
    <property type="entry name" value="TyrRS_arch_euk"/>
    <property type="match status" value="1"/>
</dbReference>
<dbReference type="PANTHER" id="PTHR46264">
    <property type="entry name" value="TYROSINE-TRNA LIGASE"/>
    <property type="match status" value="1"/>
</dbReference>
<dbReference type="EMBL" id="MFCX01000024">
    <property type="protein sequence ID" value="OGE25523.1"/>
    <property type="molecule type" value="Genomic_DNA"/>
</dbReference>
<evidence type="ECO:0000256" key="8">
    <source>
        <dbReference type="NCBIfam" id="TIGR00234"/>
    </source>
</evidence>
<evidence type="ECO:0000313" key="11">
    <source>
        <dbReference type="Proteomes" id="UP000177042"/>
    </source>
</evidence>
<dbReference type="InterPro" id="IPR002307">
    <property type="entry name" value="Tyr-tRNA-ligase"/>
</dbReference>
<keyword evidence="2 9" id="KW-0436">Ligase</keyword>
<dbReference type="NCBIfam" id="NF006330">
    <property type="entry name" value="PRK08560.1"/>
    <property type="match status" value="1"/>
</dbReference>
<proteinExistence type="inferred from homology"/>
<evidence type="ECO:0000256" key="3">
    <source>
        <dbReference type="ARBA" id="ARBA00022741"/>
    </source>
</evidence>
<comment type="catalytic activity">
    <reaction evidence="7">
        <text>tRNA(Tyr) + L-tyrosine + ATP = L-tyrosyl-tRNA(Tyr) + AMP + diphosphate + H(+)</text>
        <dbReference type="Rhea" id="RHEA:10220"/>
        <dbReference type="Rhea" id="RHEA-COMP:9706"/>
        <dbReference type="Rhea" id="RHEA-COMP:9707"/>
        <dbReference type="ChEBI" id="CHEBI:15378"/>
        <dbReference type="ChEBI" id="CHEBI:30616"/>
        <dbReference type="ChEBI" id="CHEBI:33019"/>
        <dbReference type="ChEBI" id="CHEBI:58315"/>
        <dbReference type="ChEBI" id="CHEBI:78442"/>
        <dbReference type="ChEBI" id="CHEBI:78536"/>
        <dbReference type="ChEBI" id="CHEBI:456215"/>
        <dbReference type="EC" id="6.1.1.1"/>
    </reaction>
</comment>
<evidence type="ECO:0000256" key="9">
    <source>
        <dbReference type="RuleBase" id="RU363036"/>
    </source>
</evidence>
<dbReference type="GO" id="GO:0005524">
    <property type="term" value="F:ATP binding"/>
    <property type="evidence" value="ECO:0007669"/>
    <property type="project" value="UniProtKB-KW"/>
</dbReference>
<reference evidence="10 11" key="1">
    <citation type="journal article" date="2016" name="Nat. Commun.">
        <title>Thousands of microbial genomes shed light on interconnected biogeochemical processes in an aquifer system.</title>
        <authorList>
            <person name="Anantharaman K."/>
            <person name="Brown C.T."/>
            <person name="Hug L.A."/>
            <person name="Sharon I."/>
            <person name="Castelle C.J."/>
            <person name="Probst A.J."/>
            <person name="Thomas B.C."/>
            <person name="Singh A."/>
            <person name="Wilkins M.J."/>
            <person name="Karaoz U."/>
            <person name="Brodie E.L."/>
            <person name="Williams K.H."/>
            <person name="Hubbard S.S."/>
            <person name="Banfield J.F."/>
        </authorList>
    </citation>
    <scope>NUCLEOTIDE SEQUENCE [LARGE SCALE GENOMIC DNA]</scope>
</reference>
<evidence type="ECO:0000313" key="10">
    <source>
        <dbReference type="EMBL" id="OGE25523.1"/>
    </source>
</evidence>
<name>A0A1F5JAA9_9BACT</name>
<comment type="similarity">
    <text evidence="9">Belongs to the class-I aminoacyl-tRNA synthetase family.</text>
</comment>
<dbReference type="Proteomes" id="UP000177042">
    <property type="component" value="Unassembled WGS sequence"/>
</dbReference>
<keyword evidence="5 9" id="KW-0648">Protein biosynthesis</keyword>
<organism evidence="10 11">
    <name type="scientific">Candidatus Daviesbacteria bacterium RIFCSPHIGHO2_02_FULL_39_12</name>
    <dbReference type="NCBI Taxonomy" id="1797770"/>
    <lineage>
        <taxon>Bacteria</taxon>
        <taxon>Candidatus Daviesiibacteriota</taxon>
    </lineage>
</organism>
<keyword evidence="4 9" id="KW-0067">ATP-binding</keyword>
<dbReference type="GO" id="GO:0006437">
    <property type="term" value="P:tyrosyl-tRNA aminoacylation"/>
    <property type="evidence" value="ECO:0007669"/>
    <property type="project" value="UniProtKB-UniRule"/>
</dbReference>
<evidence type="ECO:0000256" key="7">
    <source>
        <dbReference type="ARBA" id="ARBA00048248"/>
    </source>
</evidence>
<dbReference type="PRINTS" id="PR01040">
    <property type="entry name" value="TRNASYNTHTYR"/>
</dbReference>
<evidence type="ECO:0000256" key="6">
    <source>
        <dbReference type="ARBA" id="ARBA00023146"/>
    </source>
</evidence>
<keyword evidence="3 9" id="KW-0547">Nucleotide-binding</keyword>
<dbReference type="GO" id="GO:0004831">
    <property type="term" value="F:tyrosine-tRNA ligase activity"/>
    <property type="evidence" value="ECO:0007669"/>
    <property type="project" value="UniProtKB-UniRule"/>
</dbReference>
<dbReference type="GO" id="GO:0005737">
    <property type="term" value="C:cytoplasm"/>
    <property type="evidence" value="ECO:0007669"/>
    <property type="project" value="UniProtKB-UniRule"/>
</dbReference>
<dbReference type="AlphaFoldDB" id="A0A1F5JAA9"/>
<evidence type="ECO:0000256" key="1">
    <source>
        <dbReference type="ARBA" id="ARBA00013160"/>
    </source>
</evidence>
<protein>
    <recommendedName>
        <fullName evidence="1 8">Tyrosine--tRNA ligase</fullName>
        <ecNumber evidence="1 8">6.1.1.1</ecNumber>
    </recommendedName>
</protein>
<gene>
    <name evidence="10" type="ORF">A3C26_02325</name>
</gene>
<dbReference type="SUPFAM" id="SSF52374">
    <property type="entry name" value="Nucleotidylyl transferase"/>
    <property type="match status" value="1"/>
</dbReference>
<dbReference type="InterPro" id="IPR050489">
    <property type="entry name" value="Tyr-tRNA_synthase"/>
</dbReference>
<dbReference type="InterPro" id="IPR014729">
    <property type="entry name" value="Rossmann-like_a/b/a_fold"/>
</dbReference>
<evidence type="ECO:0000256" key="4">
    <source>
        <dbReference type="ARBA" id="ARBA00022840"/>
    </source>
</evidence>
<dbReference type="Pfam" id="PF00579">
    <property type="entry name" value="tRNA-synt_1b"/>
    <property type="match status" value="1"/>
</dbReference>
<dbReference type="Gene3D" id="1.10.240.10">
    <property type="entry name" value="Tyrosyl-Transfer RNA Synthetase"/>
    <property type="match status" value="1"/>
</dbReference>
<evidence type="ECO:0000256" key="2">
    <source>
        <dbReference type="ARBA" id="ARBA00022598"/>
    </source>
</evidence>
<dbReference type="InterPro" id="IPR002305">
    <property type="entry name" value="aa-tRNA-synth_Ic"/>
</dbReference>
<dbReference type="Gene3D" id="3.40.50.620">
    <property type="entry name" value="HUPs"/>
    <property type="match status" value="1"/>
</dbReference>
<accession>A0A1F5JAA9</accession>
<evidence type="ECO:0000256" key="5">
    <source>
        <dbReference type="ARBA" id="ARBA00022917"/>
    </source>
</evidence>
<dbReference type="PANTHER" id="PTHR46264:SF4">
    <property type="entry name" value="TYROSINE--TRNA LIGASE, CYTOPLASMIC"/>
    <property type="match status" value="1"/>
</dbReference>